<gene>
    <name evidence="1" type="ordered locus">Ccel_3326</name>
</gene>
<dbReference type="OrthoDB" id="1733421at2"/>
<sequence length="292" mass="32960">MGQDNDRVVSGLICERDLSRIREAVGVHAEKIYDSCKDRDCIENARVYFDRLTDAEIRAINDSFNVKIRAAEVTDVITDIEAVPFKRGFYAVDVKLIIAVTLDFFIRITMGGSERIQITTVEGNISYDKKIILFGSEGGVKIFKSLYQPKALDIQSNSELQQSNLPFCKIEVAEPIPLSAKIRSLLDKLDDDREMERGSGPQPGPVLTKRVYVTVGLFSIVSLARVVPLLIPAFNFSYPHKHCPAGTDDNPCELFDTFDFPYDEFYPPQKFDFPGATEQERLLLEDTNECKE</sequence>
<keyword evidence="2" id="KW-1185">Reference proteome</keyword>
<dbReference type="EMBL" id="CP001348">
    <property type="protein sequence ID" value="ACL77615.1"/>
    <property type="molecule type" value="Genomic_DNA"/>
</dbReference>
<dbReference type="HOGENOM" id="CLU_074760_0_0_9"/>
<dbReference type="RefSeq" id="WP_015926667.1">
    <property type="nucleotide sequence ID" value="NC_011898.1"/>
</dbReference>
<reference evidence="1 2" key="1">
    <citation type="submission" date="2009-01" db="EMBL/GenBank/DDBJ databases">
        <title>Complete sequence of Clostridium cellulolyticum H10.</title>
        <authorList>
            <consortium name="US DOE Joint Genome Institute"/>
            <person name="Lucas S."/>
            <person name="Copeland A."/>
            <person name="Lapidus A."/>
            <person name="Glavina del Rio T."/>
            <person name="Dalin E."/>
            <person name="Tice H."/>
            <person name="Bruce D."/>
            <person name="Goodwin L."/>
            <person name="Pitluck S."/>
            <person name="Chertkov O."/>
            <person name="Saunders E."/>
            <person name="Brettin T."/>
            <person name="Detter J.C."/>
            <person name="Han C."/>
            <person name="Larimer F."/>
            <person name="Land M."/>
            <person name="Hauser L."/>
            <person name="Kyrpides N."/>
            <person name="Ivanova N."/>
            <person name="Zhou J."/>
            <person name="Richardson P."/>
        </authorList>
    </citation>
    <scope>NUCLEOTIDE SEQUENCE [LARGE SCALE GENOMIC DNA]</scope>
    <source>
        <strain evidence="2">ATCC 35319 / DSM 5812 / JCM 6584 / H10</strain>
    </source>
</reference>
<dbReference type="KEGG" id="cce:Ccel_3326"/>
<dbReference type="AlphaFoldDB" id="B8I159"/>
<protein>
    <submittedName>
        <fullName evidence="1">Uncharacterized protein</fullName>
    </submittedName>
</protein>
<name>B8I159_RUMCH</name>
<dbReference type="STRING" id="394503.Ccel_3326"/>
<evidence type="ECO:0000313" key="2">
    <source>
        <dbReference type="Proteomes" id="UP000001349"/>
    </source>
</evidence>
<organism evidence="1 2">
    <name type="scientific">Ruminiclostridium cellulolyticum (strain ATCC 35319 / DSM 5812 / JCM 6584 / H10)</name>
    <name type="common">Clostridium cellulolyticum</name>
    <dbReference type="NCBI Taxonomy" id="394503"/>
    <lineage>
        <taxon>Bacteria</taxon>
        <taxon>Bacillati</taxon>
        <taxon>Bacillota</taxon>
        <taxon>Clostridia</taxon>
        <taxon>Eubacteriales</taxon>
        <taxon>Oscillospiraceae</taxon>
        <taxon>Ruminiclostridium</taxon>
    </lineage>
</organism>
<accession>B8I159</accession>
<evidence type="ECO:0000313" key="1">
    <source>
        <dbReference type="EMBL" id="ACL77615.1"/>
    </source>
</evidence>
<dbReference type="eggNOG" id="ENOG502Z8YU">
    <property type="taxonomic scope" value="Bacteria"/>
</dbReference>
<proteinExistence type="predicted"/>
<dbReference type="Proteomes" id="UP000001349">
    <property type="component" value="Chromosome"/>
</dbReference>